<accession>A0A6A3CLQ6</accession>
<organism evidence="2 3">
    <name type="scientific">Hibiscus syriacus</name>
    <name type="common">Rose of Sharon</name>
    <dbReference type="NCBI Taxonomy" id="106335"/>
    <lineage>
        <taxon>Eukaryota</taxon>
        <taxon>Viridiplantae</taxon>
        <taxon>Streptophyta</taxon>
        <taxon>Embryophyta</taxon>
        <taxon>Tracheophyta</taxon>
        <taxon>Spermatophyta</taxon>
        <taxon>Magnoliopsida</taxon>
        <taxon>eudicotyledons</taxon>
        <taxon>Gunneridae</taxon>
        <taxon>Pentapetalae</taxon>
        <taxon>rosids</taxon>
        <taxon>malvids</taxon>
        <taxon>Malvales</taxon>
        <taxon>Malvaceae</taxon>
        <taxon>Malvoideae</taxon>
        <taxon>Hibiscus</taxon>
    </lineage>
</organism>
<dbReference type="EMBL" id="VEPZ02000218">
    <property type="protein sequence ID" value="KAE8729776.1"/>
    <property type="molecule type" value="Genomic_DNA"/>
</dbReference>
<protein>
    <submittedName>
        <fullName evidence="2">Uncharacterized protein</fullName>
    </submittedName>
</protein>
<gene>
    <name evidence="2" type="ORF">F3Y22_tig00003398pilonHSYRG00243</name>
</gene>
<evidence type="ECO:0000256" key="1">
    <source>
        <dbReference type="SAM" id="MobiDB-lite"/>
    </source>
</evidence>
<evidence type="ECO:0000313" key="3">
    <source>
        <dbReference type="Proteomes" id="UP000436088"/>
    </source>
</evidence>
<dbReference type="Proteomes" id="UP000436088">
    <property type="component" value="Unassembled WGS sequence"/>
</dbReference>
<sequence>MGHSSFQGADEDDDEEEYGETRWNLKFLMGLGCVTLRLLVELGLDEGIGEPMKIKSTHLDLKELAALEGPHDFSSYFILKMKNSLFQNAKEHLAAVADKLGPSLTDIDLSDKSPHTPADAADQADGTEYVPPTKRRRGGKENGTCIIVQQNATFK</sequence>
<proteinExistence type="predicted"/>
<name>A0A6A3CLQ6_HIBSY</name>
<evidence type="ECO:0000313" key="2">
    <source>
        <dbReference type="EMBL" id="KAE8729776.1"/>
    </source>
</evidence>
<feature type="region of interest" description="Disordered" evidence="1">
    <location>
        <begin position="107"/>
        <end position="143"/>
    </location>
</feature>
<comment type="caution">
    <text evidence="2">The sequence shown here is derived from an EMBL/GenBank/DDBJ whole genome shotgun (WGS) entry which is preliminary data.</text>
</comment>
<keyword evidence="3" id="KW-1185">Reference proteome</keyword>
<dbReference type="AlphaFoldDB" id="A0A6A3CLQ6"/>
<reference evidence="2" key="1">
    <citation type="submission" date="2019-09" db="EMBL/GenBank/DDBJ databases">
        <title>Draft genome information of white flower Hibiscus syriacus.</title>
        <authorList>
            <person name="Kim Y.-M."/>
        </authorList>
    </citation>
    <scope>NUCLEOTIDE SEQUENCE [LARGE SCALE GENOMIC DNA]</scope>
    <source>
        <strain evidence="2">YM2019G1</strain>
    </source>
</reference>